<protein>
    <submittedName>
        <fullName evidence="1">Uncharacterized protein</fullName>
    </submittedName>
</protein>
<gene>
    <name evidence="1" type="ORF">METZ01_LOCUS219882</name>
</gene>
<evidence type="ECO:0000313" key="1">
    <source>
        <dbReference type="EMBL" id="SVB67028.1"/>
    </source>
</evidence>
<organism evidence="1">
    <name type="scientific">marine metagenome</name>
    <dbReference type="NCBI Taxonomy" id="408172"/>
    <lineage>
        <taxon>unclassified sequences</taxon>
        <taxon>metagenomes</taxon>
        <taxon>ecological metagenomes</taxon>
    </lineage>
</organism>
<proteinExistence type="predicted"/>
<reference evidence="1" key="1">
    <citation type="submission" date="2018-05" db="EMBL/GenBank/DDBJ databases">
        <authorList>
            <person name="Lanie J.A."/>
            <person name="Ng W.-L."/>
            <person name="Kazmierczak K.M."/>
            <person name="Andrzejewski T.M."/>
            <person name="Davidsen T.M."/>
            <person name="Wayne K.J."/>
            <person name="Tettelin H."/>
            <person name="Glass J.I."/>
            <person name="Rusch D."/>
            <person name="Podicherti R."/>
            <person name="Tsui H.-C.T."/>
            <person name="Winkler M.E."/>
        </authorList>
    </citation>
    <scope>NUCLEOTIDE SEQUENCE</scope>
</reference>
<dbReference type="EMBL" id="UINC01052101">
    <property type="protein sequence ID" value="SVB67028.1"/>
    <property type="molecule type" value="Genomic_DNA"/>
</dbReference>
<sequence length="29" mass="3170">MAFINALNRLQVRNDAISPQTPMKQAAGI</sequence>
<name>A0A382FVF3_9ZZZZ</name>
<accession>A0A382FVF3</accession>
<dbReference type="AlphaFoldDB" id="A0A382FVF3"/>